<evidence type="ECO:0000313" key="3">
    <source>
        <dbReference type="Proteomes" id="UP000479710"/>
    </source>
</evidence>
<name>A0A6G1DST8_9ORYZ</name>
<reference evidence="2 3" key="1">
    <citation type="submission" date="2019-11" db="EMBL/GenBank/DDBJ databases">
        <title>Whole genome sequence of Oryza granulata.</title>
        <authorList>
            <person name="Li W."/>
        </authorList>
    </citation>
    <scope>NUCLEOTIDE SEQUENCE [LARGE SCALE GENOMIC DNA]</scope>
    <source>
        <strain evidence="3">cv. Menghai</strain>
        <tissue evidence="2">Leaf</tissue>
    </source>
</reference>
<proteinExistence type="predicted"/>
<evidence type="ECO:0000313" key="2">
    <source>
        <dbReference type="EMBL" id="KAF0914733.1"/>
    </source>
</evidence>
<organism evidence="2 3">
    <name type="scientific">Oryza meyeriana var. granulata</name>
    <dbReference type="NCBI Taxonomy" id="110450"/>
    <lineage>
        <taxon>Eukaryota</taxon>
        <taxon>Viridiplantae</taxon>
        <taxon>Streptophyta</taxon>
        <taxon>Embryophyta</taxon>
        <taxon>Tracheophyta</taxon>
        <taxon>Spermatophyta</taxon>
        <taxon>Magnoliopsida</taxon>
        <taxon>Liliopsida</taxon>
        <taxon>Poales</taxon>
        <taxon>Poaceae</taxon>
        <taxon>BOP clade</taxon>
        <taxon>Oryzoideae</taxon>
        <taxon>Oryzeae</taxon>
        <taxon>Oryzinae</taxon>
        <taxon>Oryza</taxon>
        <taxon>Oryza meyeriana</taxon>
    </lineage>
</organism>
<dbReference type="EMBL" id="SPHZ02000006">
    <property type="protein sequence ID" value="KAF0914733.1"/>
    <property type="molecule type" value="Genomic_DNA"/>
</dbReference>
<evidence type="ECO:0000256" key="1">
    <source>
        <dbReference type="SAM" id="MobiDB-lite"/>
    </source>
</evidence>
<protein>
    <submittedName>
        <fullName evidence="2">Uncharacterized protein</fullName>
    </submittedName>
</protein>
<accession>A0A6G1DST8</accession>
<comment type="caution">
    <text evidence="2">The sequence shown here is derived from an EMBL/GenBank/DDBJ whole genome shotgun (WGS) entry which is preliminary data.</text>
</comment>
<gene>
    <name evidence="2" type="ORF">E2562_031233</name>
</gene>
<keyword evidence="3" id="KW-1185">Reference proteome</keyword>
<feature type="compositionally biased region" description="Low complexity" evidence="1">
    <location>
        <begin position="17"/>
        <end position="33"/>
    </location>
</feature>
<dbReference type="Proteomes" id="UP000479710">
    <property type="component" value="Unassembled WGS sequence"/>
</dbReference>
<dbReference type="AlphaFoldDB" id="A0A6G1DST8"/>
<sequence length="94" mass="9539">MLPYPGDHLVSTPPYPAAAASSCPSSLSPSAAPFTVDCPRPADPRAPNPGALDLPTAPSLYAAGDWGSASWMEPPASYMAPVVAPPAYKGSESI</sequence>
<feature type="region of interest" description="Disordered" evidence="1">
    <location>
        <begin position="15"/>
        <end position="54"/>
    </location>
</feature>